<feature type="compositionally biased region" description="Low complexity" evidence="3">
    <location>
        <begin position="136"/>
        <end position="146"/>
    </location>
</feature>
<feature type="compositionally biased region" description="Low complexity" evidence="3">
    <location>
        <begin position="158"/>
        <end position="171"/>
    </location>
</feature>
<keyword evidence="2" id="KW-0234">DNA repair</keyword>
<comment type="cofactor">
    <cofactor evidence="2">
        <name>Mg(2+)</name>
        <dbReference type="ChEBI" id="CHEBI:18420"/>
    </cofactor>
</comment>
<dbReference type="InterPro" id="IPR027421">
    <property type="entry name" value="DNA_pol_lamdba_lyase_dom_sf"/>
</dbReference>
<dbReference type="PANTHER" id="PTHR13451">
    <property type="entry name" value="CLASS II CROSSOVER JUNCTION ENDONUCLEASE MUS81"/>
    <property type="match status" value="1"/>
</dbReference>
<dbReference type="GO" id="GO:0003677">
    <property type="term" value="F:DNA binding"/>
    <property type="evidence" value="ECO:0007669"/>
    <property type="project" value="UniProtKB-UniRule"/>
</dbReference>
<keyword evidence="1 2" id="KW-0378">Hydrolase</keyword>
<keyword evidence="2" id="KW-0539">Nucleus</keyword>
<keyword evidence="2" id="KW-0479">Metal-binding</keyword>
<keyword evidence="2" id="KW-0255">Endonuclease</keyword>
<proteinExistence type="inferred from homology"/>
<evidence type="ECO:0000313" key="6">
    <source>
        <dbReference type="Proteomes" id="UP000224006"/>
    </source>
</evidence>
<feature type="region of interest" description="Disordered" evidence="3">
    <location>
        <begin position="116"/>
        <end position="172"/>
    </location>
</feature>
<dbReference type="GO" id="GO:0046872">
    <property type="term" value="F:metal ion binding"/>
    <property type="evidence" value="ECO:0007669"/>
    <property type="project" value="UniProtKB-UniRule"/>
</dbReference>
<name>A0A2A9MH78_BESBE</name>
<feature type="region of interest" description="Disordered" evidence="3">
    <location>
        <begin position="396"/>
        <end position="464"/>
    </location>
</feature>
<dbReference type="RefSeq" id="XP_029221897.1">
    <property type="nucleotide sequence ID" value="XM_029358984.1"/>
</dbReference>
<dbReference type="InterPro" id="IPR047416">
    <property type="entry name" value="XPF_nuclease_Mus81"/>
</dbReference>
<dbReference type="VEuPathDB" id="ToxoDB:BESB_002290"/>
<feature type="region of interest" description="Disordered" evidence="3">
    <location>
        <begin position="836"/>
        <end position="865"/>
    </location>
</feature>
<feature type="region of interest" description="Disordered" evidence="3">
    <location>
        <begin position="1232"/>
        <end position="1324"/>
    </location>
</feature>
<feature type="compositionally biased region" description="Basic and acidic residues" evidence="3">
    <location>
        <begin position="596"/>
        <end position="606"/>
    </location>
</feature>
<evidence type="ECO:0000256" key="2">
    <source>
        <dbReference type="RuleBase" id="RU369042"/>
    </source>
</evidence>
<dbReference type="GO" id="GO:0008821">
    <property type="term" value="F:crossover junction DNA endonuclease activity"/>
    <property type="evidence" value="ECO:0007669"/>
    <property type="project" value="UniProtKB-UniRule"/>
</dbReference>
<organism evidence="5 6">
    <name type="scientific">Besnoitia besnoiti</name>
    <name type="common">Apicomplexan protozoan</name>
    <dbReference type="NCBI Taxonomy" id="94643"/>
    <lineage>
        <taxon>Eukaryota</taxon>
        <taxon>Sar</taxon>
        <taxon>Alveolata</taxon>
        <taxon>Apicomplexa</taxon>
        <taxon>Conoidasida</taxon>
        <taxon>Coccidia</taxon>
        <taxon>Eucoccidiorida</taxon>
        <taxon>Eimeriorina</taxon>
        <taxon>Sarcocystidae</taxon>
        <taxon>Besnoitia</taxon>
    </lineage>
</organism>
<dbReference type="GO" id="GO:0006308">
    <property type="term" value="P:DNA catabolic process"/>
    <property type="evidence" value="ECO:0007669"/>
    <property type="project" value="UniProtKB-UniRule"/>
</dbReference>
<protein>
    <recommendedName>
        <fullName evidence="2">Crossover junction endonuclease MUS81</fullName>
        <ecNumber evidence="2">3.1.22.-</ecNumber>
    </recommendedName>
</protein>
<feature type="compositionally biased region" description="Low complexity" evidence="3">
    <location>
        <begin position="736"/>
        <end position="748"/>
    </location>
</feature>
<feature type="compositionally biased region" description="Low complexity" evidence="3">
    <location>
        <begin position="408"/>
        <end position="422"/>
    </location>
</feature>
<feature type="region of interest" description="Disordered" evidence="3">
    <location>
        <begin position="572"/>
        <end position="617"/>
    </location>
</feature>
<evidence type="ECO:0000259" key="4">
    <source>
        <dbReference type="SMART" id="SM00891"/>
    </source>
</evidence>
<dbReference type="CDD" id="cd20074">
    <property type="entry name" value="XPF_nuclease_Mus81"/>
    <property type="match status" value="1"/>
</dbReference>
<dbReference type="GO" id="GO:0031573">
    <property type="term" value="P:mitotic intra-S DNA damage checkpoint signaling"/>
    <property type="evidence" value="ECO:0007669"/>
    <property type="project" value="TreeGrafter"/>
</dbReference>
<dbReference type="GO" id="GO:0048257">
    <property type="term" value="F:3'-flap endonuclease activity"/>
    <property type="evidence" value="ECO:0007669"/>
    <property type="project" value="TreeGrafter"/>
</dbReference>
<dbReference type="EC" id="3.1.22.-" evidence="2"/>
<comment type="function">
    <text evidence="2">Interacts with EME1 to form a DNA structure-specific endonuclease with substrate preference for branched DNA structures with a 5'-end at the branch nick. Typical substrates include 3'-flap structures, D-loops, replication forks and nicked Holliday junctions. May be required in mitosis for the processing of stalled or collapsed replication fork intermediates. May be required in meiosis for the repair of meiosis-specific double strand breaks subsequent to single-end invasion (SEI).</text>
</comment>
<feature type="compositionally biased region" description="Polar residues" evidence="3">
    <location>
        <begin position="237"/>
        <end position="248"/>
    </location>
</feature>
<dbReference type="GO" id="GO:0000727">
    <property type="term" value="P:double-strand break repair via break-induced replication"/>
    <property type="evidence" value="ECO:0007669"/>
    <property type="project" value="UniProtKB-UniRule"/>
</dbReference>
<dbReference type="SUPFAM" id="SSF52980">
    <property type="entry name" value="Restriction endonuclease-like"/>
    <property type="match status" value="1"/>
</dbReference>
<dbReference type="GO" id="GO:0005634">
    <property type="term" value="C:nucleus"/>
    <property type="evidence" value="ECO:0007669"/>
    <property type="project" value="UniProtKB-SubCell"/>
</dbReference>
<feature type="compositionally biased region" description="Polar residues" evidence="3">
    <location>
        <begin position="1310"/>
        <end position="1324"/>
    </location>
</feature>
<keyword evidence="6" id="KW-1185">Reference proteome</keyword>
<dbReference type="InterPro" id="IPR033309">
    <property type="entry name" value="Mus81"/>
</dbReference>
<dbReference type="SUPFAM" id="SSF47802">
    <property type="entry name" value="DNA polymerase beta, N-terminal domain-like"/>
    <property type="match status" value="1"/>
</dbReference>
<feature type="compositionally biased region" description="Basic and acidic residues" evidence="3">
    <location>
        <begin position="396"/>
        <end position="407"/>
    </location>
</feature>
<comment type="subcellular location">
    <subcellularLocation>
        <location evidence="2">Nucleus</location>
    </subcellularLocation>
</comment>
<dbReference type="OrthoDB" id="5963188at2759"/>
<keyword evidence="2" id="KW-0460">Magnesium</keyword>
<dbReference type="GeneID" id="40305292"/>
<comment type="subunit">
    <text evidence="2">Interacts with EME1.</text>
</comment>
<evidence type="ECO:0000313" key="5">
    <source>
        <dbReference type="EMBL" id="PFH37888.1"/>
    </source>
</evidence>
<dbReference type="STRING" id="94643.A0A2A9MH78"/>
<dbReference type="Proteomes" id="UP000224006">
    <property type="component" value="Chromosome I"/>
</dbReference>
<feature type="region of interest" description="Disordered" evidence="3">
    <location>
        <begin position="731"/>
        <end position="764"/>
    </location>
</feature>
<dbReference type="InterPro" id="IPR011335">
    <property type="entry name" value="Restrct_endonuc-II-like"/>
</dbReference>
<dbReference type="KEGG" id="bbes:BESB_002290"/>
<feature type="compositionally biased region" description="Basic and acidic residues" evidence="3">
    <location>
        <begin position="445"/>
        <end position="464"/>
    </location>
</feature>
<evidence type="ECO:0000256" key="1">
    <source>
        <dbReference type="ARBA" id="ARBA00022801"/>
    </source>
</evidence>
<keyword evidence="2" id="KW-0233">DNA recombination</keyword>
<feature type="region of interest" description="Disordered" evidence="3">
    <location>
        <begin position="1"/>
        <end position="27"/>
    </location>
</feature>
<dbReference type="SMART" id="SM00891">
    <property type="entry name" value="ERCC4"/>
    <property type="match status" value="1"/>
</dbReference>
<dbReference type="GO" id="GO:0048476">
    <property type="term" value="C:Holliday junction resolvase complex"/>
    <property type="evidence" value="ECO:0007669"/>
    <property type="project" value="UniProtKB-UniRule"/>
</dbReference>
<gene>
    <name evidence="5" type="ORF">BESB_002290</name>
</gene>
<dbReference type="Gene3D" id="3.40.50.10130">
    <property type="match status" value="1"/>
</dbReference>
<comment type="caution">
    <text evidence="5">The sequence shown here is derived from an EMBL/GenBank/DDBJ whole genome shotgun (WGS) entry which is preliminary data.</text>
</comment>
<keyword evidence="2" id="KW-0227">DNA damage</keyword>
<comment type="similarity">
    <text evidence="2">Belongs to the XPF family.</text>
</comment>
<dbReference type="Pfam" id="PF02732">
    <property type="entry name" value="ERCC4"/>
    <property type="match status" value="1"/>
</dbReference>
<feature type="compositionally biased region" description="Basic and acidic residues" evidence="3">
    <location>
        <begin position="147"/>
        <end position="156"/>
    </location>
</feature>
<dbReference type="GO" id="GO:0000712">
    <property type="term" value="P:resolution of meiotic recombination intermediates"/>
    <property type="evidence" value="ECO:0007669"/>
    <property type="project" value="TreeGrafter"/>
</dbReference>
<reference evidence="5 6" key="1">
    <citation type="submission" date="2017-09" db="EMBL/GenBank/DDBJ databases">
        <title>Genome sequencing of Besnoitia besnoiti strain Bb-Ger1.</title>
        <authorList>
            <person name="Schares G."/>
            <person name="Venepally P."/>
            <person name="Lorenzi H.A."/>
        </authorList>
    </citation>
    <scope>NUCLEOTIDE SEQUENCE [LARGE SCALE GENOMIC DNA]</scope>
    <source>
        <strain evidence="5 6">Bb-Ger1</strain>
    </source>
</reference>
<dbReference type="PANTHER" id="PTHR13451:SF0">
    <property type="entry name" value="CROSSOVER JUNCTION ENDONUCLEASE MUS81"/>
    <property type="match status" value="1"/>
</dbReference>
<keyword evidence="2" id="KW-0540">Nuclease</keyword>
<sequence length="1377" mass="146632">MEGVEVLETPASSAGRGARSNEWRGEPTERSAALERLRVKVHPANRRFFDVLLEARRRTTSERQFQTYSRGLRALQLYPLPITTREEAEQIDGVGGFLSGLIFRVLRNAPLTAPGPLPPPAGGIEPEPASVPPPAVASVSSSSRSNESAEARDKCQHGAAGRRSTGAAGDRTASECDRVALSQQSASGSLQEYLKRQWRLAERLAVFLLSRRRKPLSKESRHPEGPGDRQSGHVQRGGTSCETGGNTSSEHDLAGDCSPVAATATSKQSADRRSNRNDLPMKCFRKGASAWTGLVCLYRLGAFGEKGVNRVQLKEAQEELSTLYPCRVASWSILETLQRQQLVAIRAPDPSVARAASARFSRQLKSAAEASASLTAACAMRLSSHDGEEAVHQHFNREGVDRADTRSGNEASSSVSSLARASDGTKADGVELPKGSAGRRRRESSRREQILRQKQERAAETEHGRLLKRHCRDHLELVSLTKEGEVWARRLAATVPELHSASASLQQPTGCAAAPQAEFEKECLSGGLPSDSQQSDCGCLSNDEGYIDGSNTGETLSDAFVDTCERVELRNAHDSDEDWSSSLEELDAKTLGSSRAETESEREATLSRRSRQRRSTRALSLGVARSADCRGEAPVVVLDDEEEEDKLQEVSLLTPVSGGARTWRQPSDSPAMCRRGRDPSNEAFHMSPIRVATHAAAGGTPRRNKRSVILSDLPVALPSAAGSLYVPENTPQRATAGLSSSANASGAPGRPGGAGVGSKVDELPQGWQPMGHAFQVCLVLDNRERVEHGAGWGGRSSRAEFLSGQLRRNGVLVELRPLPVGDALWVVQRLQTGPELGGAAQRLPQPGDVESSRQVDAGPREGQGFGADAVASAADHAASPLKKGGAAGEFVLPIIVERKTLRDLSTSIRDGRYEDQKYRLMHCSGVRRVLYLVEGLLEASPCPAVPLAAAGFAGQPRSFAGHLPSPPRLPGASRGGAGASGALSAAAGGRSFLGGPLSTSAATVAAEIAAVRTAQLKTQLVNGFSLLSTTCPAHTVAMLTRIHRRLARQFSSWAVAPVETGDQSVEGVSGGLAAFSVPCPSAPTQHAGQRGTLHHSESPPAGAGRSQTASSGAAGDAVTRLFLREGKSQATRPDFGGPGSLFSASPWGASEQEALIELLSWGQWLERNRQAAKSTVKEVFCRQLSVLPFLGKRGAAYIAQACGRPAAFARLLQQHPDDRRLRAALAVAAYSADHGAKGKEAPAGQGAAIPDEHRDASLQTPDRGRKRPLNGDPQREHEGAALETRTGEELPNSEKRRHLEAPQRARREGTQSVAPGSAASPRQQTISSKAIALCRLLYQPDVPSSVIEAVQPLAAATTENLAGKRWAACEATPPRQR</sequence>
<feature type="domain" description="ERCC4" evidence="4">
    <location>
        <begin position="777"/>
        <end position="937"/>
    </location>
</feature>
<dbReference type="EMBL" id="NWUJ01000001">
    <property type="protein sequence ID" value="PFH37888.1"/>
    <property type="molecule type" value="Genomic_DNA"/>
</dbReference>
<feature type="compositionally biased region" description="Basic and acidic residues" evidence="3">
    <location>
        <begin position="216"/>
        <end position="231"/>
    </location>
</feature>
<feature type="compositionally biased region" description="Basic and acidic residues" evidence="3">
    <location>
        <begin position="1273"/>
        <end position="1309"/>
    </location>
</feature>
<feature type="region of interest" description="Disordered" evidence="3">
    <location>
        <begin position="215"/>
        <end position="279"/>
    </location>
</feature>
<evidence type="ECO:0000256" key="3">
    <source>
        <dbReference type="SAM" id="MobiDB-lite"/>
    </source>
</evidence>
<feature type="region of interest" description="Disordered" evidence="3">
    <location>
        <begin position="1081"/>
        <end position="1112"/>
    </location>
</feature>
<dbReference type="InterPro" id="IPR006166">
    <property type="entry name" value="ERCC4_domain"/>
</dbReference>
<accession>A0A2A9MH78</accession>